<dbReference type="AlphaFoldDB" id="A0AAV2N0S3"/>
<proteinExistence type="predicted"/>
<organism evidence="1 2">
    <name type="scientific">Lasius platythorax</name>
    <dbReference type="NCBI Taxonomy" id="488582"/>
    <lineage>
        <taxon>Eukaryota</taxon>
        <taxon>Metazoa</taxon>
        <taxon>Ecdysozoa</taxon>
        <taxon>Arthropoda</taxon>
        <taxon>Hexapoda</taxon>
        <taxon>Insecta</taxon>
        <taxon>Pterygota</taxon>
        <taxon>Neoptera</taxon>
        <taxon>Endopterygota</taxon>
        <taxon>Hymenoptera</taxon>
        <taxon>Apocrita</taxon>
        <taxon>Aculeata</taxon>
        <taxon>Formicoidea</taxon>
        <taxon>Formicidae</taxon>
        <taxon>Formicinae</taxon>
        <taxon>Lasius</taxon>
        <taxon>Lasius</taxon>
    </lineage>
</organism>
<name>A0AAV2N0S3_9HYME</name>
<dbReference type="Proteomes" id="UP001497644">
    <property type="component" value="Chromosome 1"/>
</dbReference>
<evidence type="ECO:0000313" key="1">
    <source>
        <dbReference type="EMBL" id="CAL1673012.1"/>
    </source>
</evidence>
<dbReference type="EMBL" id="OZ034824">
    <property type="protein sequence ID" value="CAL1673012.1"/>
    <property type="molecule type" value="Genomic_DNA"/>
</dbReference>
<reference evidence="1 2" key="1">
    <citation type="submission" date="2024-04" db="EMBL/GenBank/DDBJ databases">
        <authorList>
            <consortium name="Molecular Ecology Group"/>
        </authorList>
    </citation>
    <scope>NUCLEOTIDE SEQUENCE [LARGE SCALE GENOMIC DNA]</scope>
</reference>
<accession>A0AAV2N0S3</accession>
<gene>
    <name evidence="1" type="ORF">LPLAT_LOCUS10</name>
</gene>
<sequence length="69" mass="7635">MESALVVYGMQLSDEMVLLFSTLHATPAVGGFTDLELSACSVIFVVVPDDEIFSGDAKQLKRRRRRVFA</sequence>
<evidence type="ECO:0000313" key="2">
    <source>
        <dbReference type="Proteomes" id="UP001497644"/>
    </source>
</evidence>
<keyword evidence="2" id="KW-1185">Reference proteome</keyword>
<protein>
    <submittedName>
        <fullName evidence="1">Uncharacterized protein</fullName>
    </submittedName>
</protein>